<dbReference type="Proteomes" id="UP000271227">
    <property type="component" value="Unassembled WGS sequence"/>
</dbReference>
<evidence type="ECO:0000313" key="12">
    <source>
        <dbReference type="Proteomes" id="UP000271227"/>
    </source>
</evidence>
<evidence type="ECO:0000256" key="6">
    <source>
        <dbReference type="ARBA" id="ARBA00022723"/>
    </source>
</evidence>
<comment type="caution">
    <text evidence="11">The sequence shown here is derived from an EMBL/GenBank/DDBJ whole genome shotgun (WGS) entry which is preliminary data.</text>
</comment>
<dbReference type="Gene3D" id="3.30.70.360">
    <property type="match status" value="1"/>
</dbReference>
<evidence type="ECO:0000256" key="5">
    <source>
        <dbReference type="ARBA" id="ARBA00022605"/>
    </source>
</evidence>
<dbReference type="InterPro" id="IPR010169">
    <property type="entry name" value="AcOrn-deacetyl"/>
</dbReference>
<dbReference type="Gene3D" id="3.40.630.10">
    <property type="entry name" value="Zn peptidases"/>
    <property type="match status" value="1"/>
</dbReference>
<dbReference type="RefSeq" id="WP_211332254.1">
    <property type="nucleotide sequence ID" value="NZ_REFR01000013.1"/>
</dbReference>
<dbReference type="InterPro" id="IPR036264">
    <property type="entry name" value="Bact_exopeptidase_dim_dom"/>
</dbReference>
<keyword evidence="9" id="KW-0170">Cobalt</keyword>
<sequence length="403" mass="42560">MTLEGDAGGVAGDIAGYMTAARGLLGRLVAFDTTSHLSNLDLIRFVETYLDAHGVSARLQFNAEATKANLTASIGPDAAGGIVLSGHTDVVPVTGQDWSSDPFILSERDGRLYGRGTADMKGFLAVALAFVPYFAKLALNAPVHLVLTHDEEVGCLGIQSLAPVLKDHVAAPRLVIVGEPTSMQVAAAHKGQHVYRTTVTGRAAHSSRTPDGVNAVAIAAGLIGKLTDMATWEADHGPRNDMFDPPYTTINVGRVEGGLAFNIVPENCWFDWDQRVLPGEDGSRVLNAFTAHVTAAVLPGMAAQGISEGVQTQRWAYLPPLMAEPGTDGQSLALWLAQRNETTVVAFGTEAGHFQAVDCPTVVCGPGDIAQAHKPDEYVTLDQLAACCHFMKRVGRALSGGKE</sequence>
<accession>A0A3M0C3W7</accession>
<dbReference type="InterPro" id="IPR001261">
    <property type="entry name" value="ArgE/DapE_CS"/>
</dbReference>
<dbReference type="GO" id="GO:0006526">
    <property type="term" value="P:L-arginine biosynthetic process"/>
    <property type="evidence" value="ECO:0007669"/>
    <property type="project" value="UniProtKB-KW"/>
</dbReference>
<dbReference type="FunCoup" id="A0A3M0C3W7">
    <property type="interactions" value="271"/>
</dbReference>
<dbReference type="InterPro" id="IPR011650">
    <property type="entry name" value="Peptidase_M20_dimer"/>
</dbReference>
<feature type="domain" description="Peptidase M20 dimerisation" evidence="10">
    <location>
        <begin position="188"/>
        <end position="296"/>
    </location>
</feature>
<evidence type="ECO:0000256" key="8">
    <source>
        <dbReference type="ARBA" id="ARBA00022833"/>
    </source>
</evidence>
<comment type="cofactor">
    <cofactor evidence="1">
        <name>Zn(2+)</name>
        <dbReference type="ChEBI" id="CHEBI:29105"/>
    </cofactor>
</comment>
<keyword evidence="3" id="KW-0963">Cytoplasm</keyword>
<dbReference type="GO" id="GO:0046872">
    <property type="term" value="F:metal ion binding"/>
    <property type="evidence" value="ECO:0007669"/>
    <property type="project" value="UniProtKB-KW"/>
</dbReference>
<evidence type="ECO:0000256" key="9">
    <source>
        <dbReference type="ARBA" id="ARBA00023285"/>
    </source>
</evidence>
<evidence type="ECO:0000256" key="2">
    <source>
        <dbReference type="ARBA" id="ARBA00005691"/>
    </source>
</evidence>
<dbReference type="NCBIfam" id="TIGR01892">
    <property type="entry name" value="AcOrn-deacetyl"/>
    <property type="match status" value="1"/>
</dbReference>
<evidence type="ECO:0000256" key="1">
    <source>
        <dbReference type="ARBA" id="ARBA00001947"/>
    </source>
</evidence>
<dbReference type="InterPro" id="IPR002933">
    <property type="entry name" value="Peptidase_M20"/>
</dbReference>
<evidence type="ECO:0000313" key="11">
    <source>
        <dbReference type="EMBL" id="RMB04504.1"/>
    </source>
</evidence>
<organism evidence="11 12">
    <name type="scientific">Eilatimonas milleporae</name>
    <dbReference type="NCBI Taxonomy" id="911205"/>
    <lineage>
        <taxon>Bacteria</taxon>
        <taxon>Pseudomonadati</taxon>
        <taxon>Pseudomonadota</taxon>
        <taxon>Alphaproteobacteria</taxon>
        <taxon>Kordiimonadales</taxon>
        <taxon>Kordiimonadaceae</taxon>
        <taxon>Eilatimonas</taxon>
    </lineage>
</organism>
<keyword evidence="7" id="KW-0378">Hydrolase</keyword>
<dbReference type="PANTHER" id="PTHR43808">
    <property type="entry name" value="ACETYLORNITHINE DEACETYLASE"/>
    <property type="match status" value="1"/>
</dbReference>
<keyword evidence="6" id="KW-0479">Metal-binding</keyword>
<dbReference type="GO" id="GO:0008777">
    <property type="term" value="F:acetylornithine deacetylase activity"/>
    <property type="evidence" value="ECO:0007669"/>
    <property type="project" value="TreeGrafter"/>
</dbReference>
<dbReference type="PANTHER" id="PTHR43808:SF31">
    <property type="entry name" value="N-ACETYL-L-CITRULLINE DEACETYLASE"/>
    <property type="match status" value="1"/>
</dbReference>
<evidence type="ECO:0000259" key="10">
    <source>
        <dbReference type="Pfam" id="PF07687"/>
    </source>
</evidence>
<gene>
    <name evidence="11" type="ORF">BXY39_2768</name>
</gene>
<reference evidence="11 12" key="1">
    <citation type="submission" date="2018-10" db="EMBL/GenBank/DDBJ databases">
        <title>Genomic Encyclopedia of Archaeal and Bacterial Type Strains, Phase II (KMG-II): from individual species to whole genera.</title>
        <authorList>
            <person name="Goeker M."/>
        </authorList>
    </citation>
    <scope>NUCLEOTIDE SEQUENCE [LARGE SCALE GENOMIC DNA]</scope>
    <source>
        <strain evidence="11 12">DSM 25217</strain>
    </source>
</reference>
<dbReference type="EMBL" id="REFR01000013">
    <property type="protein sequence ID" value="RMB04504.1"/>
    <property type="molecule type" value="Genomic_DNA"/>
</dbReference>
<dbReference type="PROSITE" id="PS00759">
    <property type="entry name" value="ARGE_DAPE_CPG2_2"/>
    <property type="match status" value="1"/>
</dbReference>
<keyword evidence="12" id="KW-1185">Reference proteome</keyword>
<dbReference type="SUPFAM" id="SSF55031">
    <property type="entry name" value="Bacterial exopeptidase dimerisation domain"/>
    <property type="match status" value="1"/>
</dbReference>
<proteinExistence type="inferred from homology"/>
<keyword evidence="4" id="KW-0055">Arginine biosynthesis</keyword>
<evidence type="ECO:0000256" key="7">
    <source>
        <dbReference type="ARBA" id="ARBA00022801"/>
    </source>
</evidence>
<dbReference type="NCBIfam" id="NF005710">
    <property type="entry name" value="PRK07522.1"/>
    <property type="match status" value="1"/>
</dbReference>
<dbReference type="InterPro" id="IPR050072">
    <property type="entry name" value="Peptidase_M20A"/>
</dbReference>
<name>A0A3M0C3W7_9PROT</name>
<dbReference type="SUPFAM" id="SSF53187">
    <property type="entry name" value="Zn-dependent exopeptidases"/>
    <property type="match status" value="1"/>
</dbReference>
<dbReference type="InParanoid" id="A0A3M0C3W7"/>
<keyword evidence="5" id="KW-0028">Amino-acid biosynthesis</keyword>
<evidence type="ECO:0000256" key="4">
    <source>
        <dbReference type="ARBA" id="ARBA00022571"/>
    </source>
</evidence>
<comment type="similarity">
    <text evidence="2">Belongs to the peptidase M20A family. ArgE subfamily.</text>
</comment>
<dbReference type="Pfam" id="PF01546">
    <property type="entry name" value="Peptidase_M20"/>
    <property type="match status" value="1"/>
</dbReference>
<dbReference type="CDD" id="cd03894">
    <property type="entry name" value="M20_ArgE"/>
    <property type="match status" value="1"/>
</dbReference>
<evidence type="ECO:0000256" key="3">
    <source>
        <dbReference type="ARBA" id="ARBA00022490"/>
    </source>
</evidence>
<dbReference type="Pfam" id="PF07687">
    <property type="entry name" value="M20_dimer"/>
    <property type="match status" value="1"/>
</dbReference>
<dbReference type="AlphaFoldDB" id="A0A3M0C3W7"/>
<protein>
    <submittedName>
        <fullName evidence="11">Acetylornithine deacetylase</fullName>
    </submittedName>
</protein>
<keyword evidence="8" id="KW-0862">Zinc</keyword>